<proteinExistence type="predicted"/>
<dbReference type="AlphaFoldDB" id="A0A0F9E5X2"/>
<evidence type="ECO:0000313" key="1">
    <source>
        <dbReference type="EMBL" id="KKL19458.1"/>
    </source>
</evidence>
<dbReference type="EMBL" id="LAZR01038481">
    <property type="protein sequence ID" value="KKL19458.1"/>
    <property type="molecule type" value="Genomic_DNA"/>
</dbReference>
<name>A0A0F9E5X2_9ZZZZ</name>
<organism evidence="1">
    <name type="scientific">marine sediment metagenome</name>
    <dbReference type="NCBI Taxonomy" id="412755"/>
    <lineage>
        <taxon>unclassified sequences</taxon>
        <taxon>metagenomes</taxon>
        <taxon>ecological metagenomes</taxon>
    </lineage>
</organism>
<accession>A0A0F9E5X2</accession>
<comment type="caution">
    <text evidence="1">The sequence shown here is derived from an EMBL/GenBank/DDBJ whole genome shotgun (WGS) entry which is preliminary data.</text>
</comment>
<reference evidence="1" key="1">
    <citation type="journal article" date="2015" name="Nature">
        <title>Complex archaea that bridge the gap between prokaryotes and eukaryotes.</title>
        <authorList>
            <person name="Spang A."/>
            <person name="Saw J.H."/>
            <person name="Jorgensen S.L."/>
            <person name="Zaremba-Niedzwiedzka K."/>
            <person name="Martijn J."/>
            <person name="Lind A.E."/>
            <person name="van Eijk R."/>
            <person name="Schleper C."/>
            <person name="Guy L."/>
            <person name="Ettema T.J."/>
        </authorList>
    </citation>
    <scope>NUCLEOTIDE SEQUENCE</scope>
</reference>
<evidence type="ECO:0008006" key="2">
    <source>
        <dbReference type="Google" id="ProtNLM"/>
    </source>
</evidence>
<gene>
    <name evidence="1" type="ORF">LCGC14_2465280</name>
</gene>
<protein>
    <recommendedName>
        <fullName evidence="2">DUF2188 domain-containing protein</fullName>
    </recommendedName>
</protein>
<sequence>MREDLYYEAQIIYHDEEAQDVHWAGHVGSTREKAVEAARQQIASRKDDEDFHPRRIDIFECNKIGEEAI</sequence>